<comment type="pathway">
    <text evidence="2 8">Cofactor biosynthesis; ubiquinone biosynthesis.</text>
</comment>
<gene>
    <name evidence="10" type="ORF">B0H63DRAFT_494035</name>
</gene>
<feature type="domain" description="COQ9 C-terminal" evidence="9">
    <location>
        <begin position="142"/>
        <end position="213"/>
    </location>
</feature>
<dbReference type="AlphaFoldDB" id="A0AAE0NNH0"/>
<dbReference type="GO" id="GO:0008289">
    <property type="term" value="F:lipid binding"/>
    <property type="evidence" value="ECO:0007669"/>
    <property type="project" value="UniProtKB-UniRule"/>
</dbReference>
<dbReference type="GO" id="GO:0005743">
    <property type="term" value="C:mitochondrial inner membrane"/>
    <property type="evidence" value="ECO:0007669"/>
    <property type="project" value="TreeGrafter"/>
</dbReference>
<evidence type="ECO:0000313" key="11">
    <source>
        <dbReference type="Proteomes" id="UP001285441"/>
    </source>
</evidence>
<keyword evidence="4 8" id="KW-0831">Ubiquinone biosynthesis</keyword>
<evidence type="ECO:0000259" key="9">
    <source>
        <dbReference type="Pfam" id="PF08511"/>
    </source>
</evidence>
<accession>A0AAE0NNH0</accession>
<evidence type="ECO:0000256" key="4">
    <source>
        <dbReference type="ARBA" id="ARBA00022688"/>
    </source>
</evidence>
<evidence type="ECO:0000256" key="8">
    <source>
        <dbReference type="RuleBase" id="RU366063"/>
    </source>
</evidence>
<comment type="function">
    <text evidence="8">Membrane-associated protein that warps the membrane surface to access and bind aromatic isoprenes with high specificity, including ubiquinone (CoQ) isoprene intermediates and presents them directly to Coq7, therefore facilitating the Coq7-mediated hydroxylase step. Participates in the biosynthesis of coenzyme Q, also named ubiquinone, an essential lipid-soluble electron transporter for aerobic cellular respiration.</text>
</comment>
<proteinExistence type="inferred from homology"/>
<dbReference type="Proteomes" id="UP001285441">
    <property type="component" value="Unassembled WGS sequence"/>
</dbReference>
<comment type="caution">
    <text evidence="10">The sequence shown here is derived from an EMBL/GenBank/DDBJ whole genome shotgun (WGS) entry which is preliminary data.</text>
</comment>
<protein>
    <recommendedName>
        <fullName evidence="8">Ubiquinone biosynthesis protein</fullName>
    </recommendedName>
</protein>
<keyword evidence="11" id="KW-1185">Reference proteome</keyword>
<dbReference type="FunFam" id="1.10.357.10:FF:000004">
    <property type="entry name" value="Ubiquinone biosynthesis protein COQ9, mitochondrial"/>
    <property type="match status" value="1"/>
</dbReference>
<keyword evidence="5" id="KW-0809">Transit peptide</keyword>
<comment type="similarity">
    <text evidence="3 8">Belongs to the COQ9 family.</text>
</comment>
<comment type="subcellular location">
    <subcellularLocation>
        <location evidence="1 8">Mitochondrion</location>
    </subcellularLocation>
</comment>
<dbReference type="GO" id="GO:0006744">
    <property type="term" value="P:ubiquinone biosynthetic process"/>
    <property type="evidence" value="ECO:0007669"/>
    <property type="project" value="UniProtKB-UniRule"/>
</dbReference>
<sequence length="241" mass="26525">MLLLCSRAVHRCRRAYHSYDHPKSAGPFNAAEEAILAAAYRQVPEHGFTDAALAIGAREAGYLDISTNLLSDGAFSLIQWHLVQQREALAARKAALFADDSSDPSAVAARVEALTWERLLGNTDVMGRWQEALAVMAQPSYIPESVKELAMLADEILFLAGDVAVDPTWYTKRASLSTIYAAAELYMTTDHSPGYFDTRNFLRRRLGEANEFGSAAHAIRQWVGFTASAGLNMLRSKGMRI</sequence>
<evidence type="ECO:0000256" key="3">
    <source>
        <dbReference type="ARBA" id="ARBA00010766"/>
    </source>
</evidence>
<keyword evidence="6 8" id="KW-0446">Lipid-binding</keyword>
<evidence type="ECO:0000256" key="2">
    <source>
        <dbReference type="ARBA" id="ARBA00004749"/>
    </source>
</evidence>
<evidence type="ECO:0000256" key="5">
    <source>
        <dbReference type="ARBA" id="ARBA00022946"/>
    </source>
</evidence>
<evidence type="ECO:0000313" key="10">
    <source>
        <dbReference type="EMBL" id="KAK3384768.1"/>
    </source>
</evidence>
<evidence type="ECO:0000256" key="1">
    <source>
        <dbReference type="ARBA" id="ARBA00004173"/>
    </source>
</evidence>
<dbReference type="InterPro" id="IPR013718">
    <property type="entry name" value="COQ9_C"/>
</dbReference>
<evidence type="ECO:0000256" key="6">
    <source>
        <dbReference type="ARBA" id="ARBA00023121"/>
    </source>
</evidence>
<dbReference type="EMBL" id="JAULSW010000004">
    <property type="protein sequence ID" value="KAK3384768.1"/>
    <property type="molecule type" value="Genomic_DNA"/>
</dbReference>
<name>A0AAE0NNH0_9PEZI</name>
<dbReference type="PANTHER" id="PTHR21427">
    <property type="entry name" value="UBIQUINONE BIOSYNTHESIS PROTEIN COQ9, MITOCHONDRIAL"/>
    <property type="match status" value="1"/>
</dbReference>
<evidence type="ECO:0000256" key="7">
    <source>
        <dbReference type="ARBA" id="ARBA00023128"/>
    </source>
</evidence>
<dbReference type="NCBIfam" id="TIGR02396">
    <property type="entry name" value="diverge_rpsU"/>
    <property type="match status" value="1"/>
</dbReference>
<reference evidence="10" key="2">
    <citation type="submission" date="2023-06" db="EMBL/GenBank/DDBJ databases">
        <authorList>
            <consortium name="Lawrence Berkeley National Laboratory"/>
            <person name="Haridas S."/>
            <person name="Hensen N."/>
            <person name="Bonometti L."/>
            <person name="Westerberg I."/>
            <person name="Brannstrom I.O."/>
            <person name="Guillou S."/>
            <person name="Cros-Aarteil S."/>
            <person name="Calhoun S."/>
            <person name="Kuo A."/>
            <person name="Mondo S."/>
            <person name="Pangilinan J."/>
            <person name="Riley R."/>
            <person name="LaButti K."/>
            <person name="Andreopoulos B."/>
            <person name="Lipzen A."/>
            <person name="Chen C."/>
            <person name="Yanf M."/>
            <person name="Daum C."/>
            <person name="Ng V."/>
            <person name="Clum A."/>
            <person name="Steindorff A."/>
            <person name="Ohm R."/>
            <person name="Martin F."/>
            <person name="Silar P."/>
            <person name="Natvig D."/>
            <person name="Lalanne C."/>
            <person name="Gautier V."/>
            <person name="Ament-velasquez S.L."/>
            <person name="Kruys A."/>
            <person name="Hutchinson M.I."/>
            <person name="Powell A.J."/>
            <person name="Barry K."/>
            <person name="Miller A.N."/>
            <person name="Grigoriev I.V."/>
            <person name="Debuchy R."/>
            <person name="Gladieux P."/>
            <person name="Thoren M.H."/>
            <person name="Johannesson H."/>
        </authorList>
    </citation>
    <scope>NUCLEOTIDE SEQUENCE</scope>
    <source>
        <strain evidence="10">CBS 232.78</strain>
    </source>
</reference>
<reference evidence="10" key="1">
    <citation type="journal article" date="2023" name="Mol. Phylogenet. Evol.">
        <title>Genome-scale phylogeny and comparative genomics of the fungal order Sordariales.</title>
        <authorList>
            <person name="Hensen N."/>
            <person name="Bonometti L."/>
            <person name="Westerberg I."/>
            <person name="Brannstrom I.O."/>
            <person name="Guillou S."/>
            <person name="Cros-Aarteil S."/>
            <person name="Calhoun S."/>
            <person name="Haridas S."/>
            <person name="Kuo A."/>
            <person name="Mondo S."/>
            <person name="Pangilinan J."/>
            <person name="Riley R."/>
            <person name="LaButti K."/>
            <person name="Andreopoulos B."/>
            <person name="Lipzen A."/>
            <person name="Chen C."/>
            <person name="Yan M."/>
            <person name="Daum C."/>
            <person name="Ng V."/>
            <person name="Clum A."/>
            <person name="Steindorff A."/>
            <person name="Ohm R.A."/>
            <person name="Martin F."/>
            <person name="Silar P."/>
            <person name="Natvig D.O."/>
            <person name="Lalanne C."/>
            <person name="Gautier V."/>
            <person name="Ament-Velasquez S.L."/>
            <person name="Kruys A."/>
            <person name="Hutchinson M.I."/>
            <person name="Powell A.J."/>
            <person name="Barry K."/>
            <person name="Miller A.N."/>
            <person name="Grigoriev I.V."/>
            <person name="Debuchy R."/>
            <person name="Gladieux P."/>
            <person name="Hiltunen Thoren M."/>
            <person name="Johannesson H."/>
        </authorList>
    </citation>
    <scope>NUCLEOTIDE SEQUENCE</scope>
    <source>
        <strain evidence="10">CBS 232.78</strain>
    </source>
</reference>
<dbReference type="InterPro" id="IPR012762">
    <property type="entry name" value="Ubiq_biosynth_COQ9"/>
</dbReference>
<keyword evidence="7 8" id="KW-0496">Mitochondrion</keyword>
<dbReference type="Pfam" id="PF08511">
    <property type="entry name" value="COQ9"/>
    <property type="match status" value="1"/>
</dbReference>
<organism evidence="10 11">
    <name type="scientific">Podospora didyma</name>
    <dbReference type="NCBI Taxonomy" id="330526"/>
    <lineage>
        <taxon>Eukaryota</taxon>
        <taxon>Fungi</taxon>
        <taxon>Dikarya</taxon>
        <taxon>Ascomycota</taxon>
        <taxon>Pezizomycotina</taxon>
        <taxon>Sordariomycetes</taxon>
        <taxon>Sordariomycetidae</taxon>
        <taxon>Sordariales</taxon>
        <taxon>Podosporaceae</taxon>
        <taxon>Podospora</taxon>
    </lineage>
</organism>
<dbReference type="PANTHER" id="PTHR21427:SF19">
    <property type="entry name" value="UBIQUINONE BIOSYNTHESIS PROTEIN COQ9, MITOCHONDRIAL"/>
    <property type="match status" value="1"/>
</dbReference>
<dbReference type="Gene3D" id="1.10.357.10">
    <property type="entry name" value="Tetracycline Repressor, domain 2"/>
    <property type="match status" value="1"/>
</dbReference>